<gene>
    <name evidence="5" type="ORF">UFOPK3957_00734</name>
</gene>
<dbReference type="Gene3D" id="3.40.640.10">
    <property type="entry name" value="Type I PLP-dependent aspartate aminotransferase-like (Major domain)"/>
    <property type="match status" value="1"/>
</dbReference>
<dbReference type="PANTHER" id="PTHR42684:SF3">
    <property type="entry name" value="ADENOSYLMETHIONINE-8-AMINO-7-OXONONANOATE AMINOTRANSFERASE"/>
    <property type="match status" value="1"/>
</dbReference>
<feature type="region of interest" description="Disordered" evidence="4">
    <location>
        <begin position="166"/>
        <end position="193"/>
    </location>
</feature>
<dbReference type="InterPro" id="IPR015424">
    <property type="entry name" value="PyrdxlP-dep_Trfase"/>
</dbReference>
<reference evidence="5" key="1">
    <citation type="submission" date="2020-05" db="EMBL/GenBank/DDBJ databases">
        <authorList>
            <person name="Chiriac C."/>
            <person name="Salcher M."/>
            <person name="Ghai R."/>
            <person name="Kavagutti S V."/>
        </authorList>
    </citation>
    <scope>NUCLEOTIDE SEQUENCE</scope>
</reference>
<protein>
    <submittedName>
        <fullName evidence="5">Unannotated protein</fullName>
    </submittedName>
</protein>
<evidence type="ECO:0000256" key="1">
    <source>
        <dbReference type="ARBA" id="ARBA00022576"/>
    </source>
</evidence>
<dbReference type="EMBL" id="CAFBOM010000104">
    <property type="protein sequence ID" value="CAB4986016.1"/>
    <property type="molecule type" value="Genomic_DNA"/>
</dbReference>
<dbReference type="PANTHER" id="PTHR42684">
    <property type="entry name" value="ADENOSYLMETHIONINE-8-AMINO-7-OXONONANOATE AMINOTRANSFERASE"/>
    <property type="match status" value="1"/>
</dbReference>
<dbReference type="AlphaFoldDB" id="A0A6J7MYD2"/>
<keyword evidence="2" id="KW-0808">Transferase</keyword>
<name>A0A6J7MYD2_9ZZZZ</name>
<keyword evidence="3" id="KW-0663">Pyridoxal phosphate</keyword>
<dbReference type="InterPro" id="IPR015421">
    <property type="entry name" value="PyrdxlP-dep_Trfase_major"/>
</dbReference>
<evidence type="ECO:0000313" key="5">
    <source>
        <dbReference type="EMBL" id="CAB4986016.1"/>
    </source>
</evidence>
<accession>A0A6J7MYD2</accession>
<evidence type="ECO:0000256" key="4">
    <source>
        <dbReference type="SAM" id="MobiDB-lite"/>
    </source>
</evidence>
<proteinExistence type="predicted"/>
<organism evidence="5">
    <name type="scientific">freshwater metagenome</name>
    <dbReference type="NCBI Taxonomy" id="449393"/>
    <lineage>
        <taxon>unclassified sequences</taxon>
        <taxon>metagenomes</taxon>
        <taxon>ecological metagenomes</taxon>
    </lineage>
</organism>
<keyword evidence="1" id="KW-0032">Aminotransferase</keyword>
<dbReference type="InterPro" id="IPR015422">
    <property type="entry name" value="PyrdxlP-dep_Trfase_small"/>
</dbReference>
<evidence type="ECO:0000256" key="3">
    <source>
        <dbReference type="ARBA" id="ARBA00022898"/>
    </source>
</evidence>
<sequence length="193" mass="20436">MGAVLVAGRIAEPFWNSPGVMWRHGYTYSGHATAAAVAMANLDIIEREGLIERVVGLQPVISRLLNPIGQHGAVHEIRAGVGLLGAVQIKPEILAGDPTFGPRLIGQLRERGVLTRMLADGSVQVSPPFVISEDDLASIAKAIDESLGELGSVRRPRPTLHVNLLPDQTTDEAGGFGSSDERLLADVPPHHGG</sequence>
<dbReference type="InterPro" id="IPR005814">
    <property type="entry name" value="Aminotrans_3"/>
</dbReference>
<dbReference type="Gene3D" id="3.90.1150.10">
    <property type="entry name" value="Aspartate Aminotransferase, domain 1"/>
    <property type="match status" value="1"/>
</dbReference>
<dbReference type="Pfam" id="PF00202">
    <property type="entry name" value="Aminotran_3"/>
    <property type="match status" value="1"/>
</dbReference>
<dbReference type="GO" id="GO:0009102">
    <property type="term" value="P:biotin biosynthetic process"/>
    <property type="evidence" value="ECO:0007669"/>
    <property type="project" value="TreeGrafter"/>
</dbReference>
<dbReference type="SUPFAM" id="SSF53383">
    <property type="entry name" value="PLP-dependent transferases"/>
    <property type="match status" value="1"/>
</dbReference>
<dbReference type="GO" id="GO:0004015">
    <property type="term" value="F:adenosylmethionine-8-amino-7-oxononanoate transaminase activity"/>
    <property type="evidence" value="ECO:0007669"/>
    <property type="project" value="TreeGrafter"/>
</dbReference>
<dbReference type="GO" id="GO:0030170">
    <property type="term" value="F:pyridoxal phosphate binding"/>
    <property type="evidence" value="ECO:0007669"/>
    <property type="project" value="InterPro"/>
</dbReference>
<evidence type="ECO:0000256" key="2">
    <source>
        <dbReference type="ARBA" id="ARBA00022679"/>
    </source>
</evidence>